<comment type="caution">
    <text evidence="2">The sequence shown here is derived from an EMBL/GenBank/DDBJ whole genome shotgun (WGS) entry which is preliminary data.</text>
</comment>
<sequence length="73" mass="7597">MTKQDKGAVPRPAVPASRAAGPGAPGPAAPLPSAPLNIEAALDQLTELDLPEQIEQLEAIHAELGRRLSRARV</sequence>
<evidence type="ECO:0000313" key="3">
    <source>
        <dbReference type="EMBL" id="MDY5146266.1"/>
    </source>
</evidence>
<feature type="compositionally biased region" description="Low complexity" evidence="1">
    <location>
        <begin position="9"/>
        <end position="22"/>
    </location>
</feature>
<evidence type="ECO:0000313" key="5">
    <source>
        <dbReference type="Proteomes" id="UP001288320"/>
    </source>
</evidence>
<evidence type="ECO:0000256" key="1">
    <source>
        <dbReference type="SAM" id="MobiDB-lite"/>
    </source>
</evidence>
<feature type="region of interest" description="Disordered" evidence="1">
    <location>
        <begin position="1"/>
        <end position="35"/>
    </location>
</feature>
<dbReference type="EMBL" id="JAWNFV010000002">
    <property type="protein sequence ID" value="MDY5139911.1"/>
    <property type="molecule type" value="Genomic_DNA"/>
</dbReference>
<reference evidence="2 4" key="1">
    <citation type="submission" date="2023-10" db="EMBL/GenBank/DDBJ databases">
        <title>Whole Genome based description of the genera Actinobaculum and Actinotignum reveals a complex phylogenetic relationship within the species included in the genus Actinotignum.</title>
        <authorList>
            <person name="Jensen C.S."/>
            <person name="Dargis R."/>
            <person name="Kemp M."/>
            <person name="Christensen J.J."/>
        </authorList>
    </citation>
    <scope>NUCLEOTIDE SEQUENCE</scope>
    <source>
        <strain evidence="3 4">SLA_B089</strain>
        <strain evidence="2">SLA_B245</strain>
    </source>
</reference>
<keyword evidence="4" id="KW-1185">Reference proteome</keyword>
<evidence type="ECO:0000313" key="2">
    <source>
        <dbReference type="EMBL" id="MDY5139911.1"/>
    </source>
</evidence>
<evidence type="ECO:0000313" key="4">
    <source>
        <dbReference type="Proteomes" id="UP001284901"/>
    </source>
</evidence>
<dbReference type="GeneID" id="92814274"/>
<dbReference type="Proteomes" id="UP001284901">
    <property type="component" value="Unassembled WGS sequence"/>
</dbReference>
<name>A0AAW9HHK2_9ACTO</name>
<dbReference type="EMBL" id="JAWNFY010000010">
    <property type="protein sequence ID" value="MDY5146266.1"/>
    <property type="molecule type" value="Genomic_DNA"/>
</dbReference>
<proteinExistence type="predicted"/>
<accession>A0AAW9HHK2</accession>
<feature type="compositionally biased region" description="Pro residues" evidence="1">
    <location>
        <begin position="24"/>
        <end position="33"/>
    </location>
</feature>
<dbReference type="Proteomes" id="UP001288320">
    <property type="component" value="Unassembled WGS sequence"/>
</dbReference>
<dbReference type="AlphaFoldDB" id="A0AAW9HHK2"/>
<protein>
    <submittedName>
        <fullName evidence="2">Uncharacterized protein</fullName>
    </submittedName>
</protein>
<gene>
    <name evidence="2" type="ORF">R6G74_01080</name>
    <name evidence="3" type="ORF">R6P33_04415</name>
</gene>
<dbReference type="RefSeq" id="WP_087070728.1">
    <property type="nucleotide sequence ID" value="NZ_CAUPFC010000032.1"/>
</dbReference>
<organism evidence="2 5">
    <name type="scientific">Actinotignum timonense</name>
    <dbReference type="NCBI Taxonomy" id="1870995"/>
    <lineage>
        <taxon>Bacteria</taxon>
        <taxon>Bacillati</taxon>
        <taxon>Actinomycetota</taxon>
        <taxon>Actinomycetes</taxon>
        <taxon>Actinomycetales</taxon>
        <taxon>Actinomycetaceae</taxon>
        <taxon>Actinotignum</taxon>
    </lineage>
</organism>